<comment type="caution">
    <text evidence="7">The sequence shown here is derived from an EMBL/GenBank/DDBJ whole genome shotgun (WGS) entry which is preliminary data.</text>
</comment>
<dbReference type="GO" id="GO:0005576">
    <property type="term" value="C:extracellular region"/>
    <property type="evidence" value="ECO:0007669"/>
    <property type="project" value="TreeGrafter"/>
</dbReference>
<feature type="transmembrane region" description="Helical" evidence="5">
    <location>
        <begin position="12"/>
        <end position="34"/>
    </location>
</feature>
<feature type="transmembrane region" description="Helical" evidence="5">
    <location>
        <begin position="164"/>
        <end position="186"/>
    </location>
</feature>
<feature type="transmembrane region" description="Helical" evidence="5">
    <location>
        <begin position="106"/>
        <end position="135"/>
    </location>
</feature>
<dbReference type="PANTHER" id="PTHR39344">
    <property type="entry name" value="UPF0182 PROTEIN SLL1060"/>
    <property type="match status" value="1"/>
</dbReference>
<proteinExistence type="inferred from homology"/>
<reference evidence="7 8" key="1">
    <citation type="submission" date="2020-07" db="EMBL/GenBank/DDBJ databases">
        <title>Sequencing the genomes of 1000 actinobacteria strains.</title>
        <authorList>
            <person name="Klenk H.-P."/>
        </authorList>
    </citation>
    <scope>NUCLEOTIDE SEQUENCE [LARGE SCALE GENOMIC DNA]</scope>
    <source>
        <strain evidence="7 8">DSM 22083</strain>
    </source>
</reference>
<dbReference type="EMBL" id="JACCBU010000001">
    <property type="protein sequence ID" value="NYE75284.1"/>
    <property type="molecule type" value="Genomic_DNA"/>
</dbReference>
<evidence type="ECO:0000256" key="3">
    <source>
        <dbReference type="ARBA" id="ARBA00022989"/>
    </source>
</evidence>
<keyword evidence="2 5" id="KW-0812">Transmembrane</keyword>
<feature type="transmembrane region" description="Helical" evidence="5">
    <location>
        <begin position="279"/>
        <end position="299"/>
    </location>
</feature>
<dbReference type="InterPro" id="IPR005372">
    <property type="entry name" value="UPF0182"/>
</dbReference>
<evidence type="ECO:0000256" key="6">
    <source>
        <dbReference type="SAM" id="MobiDB-lite"/>
    </source>
</evidence>
<dbReference type="Pfam" id="PF03699">
    <property type="entry name" value="UPF0182"/>
    <property type="match status" value="1"/>
</dbReference>
<feature type="transmembrane region" description="Helical" evidence="5">
    <location>
        <begin position="253"/>
        <end position="272"/>
    </location>
</feature>
<evidence type="ECO:0000256" key="1">
    <source>
        <dbReference type="ARBA" id="ARBA00022475"/>
    </source>
</evidence>
<evidence type="ECO:0000313" key="7">
    <source>
        <dbReference type="EMBL" id="NYE75284.1"/>
    </source>
</evidence>
<evidence type="ECO:0000256" key="5">
    <source>
        <dbReference type="HAMAP-Rule" id="MF_01600"/>
    </source>
</evidence>
<dbReference type="PANTHER" id="PTHR39344:SF1">
    <property type="entry name" value="UPF0182 PROTEIN SLL1060"/>
    <property type="match status" value="1"/>
</dbReference>
<name>A0A7Y9LCW9_9ACTN</name>
<dbReference type="HAMAP" id="MF_01600">
    <property type="entry name" value="UPF0182"/>
    <property type="match status" value="1"/>
</dbReference>
<sequence length="940" mass="102829">MSTIRLGRPRSALLPTLVIAAVLVILFAIFTNVWTDRLWYVSFDFGSVFNTMLITRIGLFASFGLLMAAVVAANAAIAYRLRPRVRGAGPSSPLLERYREVLEARLVWVIVSLGVVVGLFAGATASGQVFTYLAWRNSTPFGTTDPVFNLDIGFYVFDYPWWRFALSFVFVVLLFSATAAAVIHYLMGGLRLTGPARGGTAGAQAHLSILVGLAVLVRGVGYWFDQYGLMIADATILTGVNYTADNATRNADVILAIIAGLCALLFFANAALRRWSVPIIGLTLMILSAIILGVVYPAGVQLLQVRANEPVRERPYIERNIEATREAYGVADVEIADYSAKTSATAGQLRADAEALPGIRLIDPSRVGPAFEQLQQVRGYYSFSEILDVDRYTIDGAETDAVVAVREMNHQGIEAQNWNNLKRVYTHGYGLVAAYGNRRQPGGEPEWIVRDIPPTGKLTEYEPRIYFGEKQTDYSIVGAPEGAPAVEFDTPSGGEGGNPATTTYEGTGGVPIGDFWSRILYAAKFADVNILLSTELNPESKIIYDRQPRERVMKAAPWLRVDSDMYPAVVDGRIVWIADGYTTSNSYPYSQRVSLEEATSDSRTQMGLPAQPNSAINYMRNSVKATVDAYDGTVTLYTWDDTDPVLQTWKKAFPGIVKDKTEISADLLKHLRYPQDMYKVQREILARYHITDPQNWYQNSDLWRVPDDPQQTGSKETPNFLSIKWPGDEAPVFSLTSTYVPEGRQNLAAYMAVNADASSPDYGRLRILRMSAQTQIDGPGQTANVFNSNEVVAERLRPFQQGTAAAQFGNLLTLPVGGGLMYVQPVYTQRQGSTGAYPVLRFVLVRFGSSVAIGDTLQDALDQVFKGDAGATTEEEGGDTPPKPGGDNPDNPAASAAIAAANKAFAEADAALKRGDLAGYQAKIREAQEAIKRAEEALNR</sequence>
<dbReference type="Proteomes" id="UP000569914">
    <property type="component" value="Unassembled WGS sequence"/>
</dbReference>
<dbReference type="GO" id="GO:0005886">
    <property type="term" value="C:plasma membrane"/>
    <property type="evidence" value="ECO:0007669"/>
    <property type="project" value="UniProtKB-SubCell"/>
</dbReference>
<comment type="similarity">
    <text evidence="5">Belongs to the UPF0182 family.</text>
</comment>
<feature type="compositionally biased region" description="Low complexity" evidence="6">
    <location>
        <begin position="885"/>
        <end position="894"/>
    </location>
</feature>
<organism evidence="7 8">
    <name type="scientific">Microlunatus parietis</name>
    <dbReference type="NCBI Taxonomy" id="682979"/>
    <lineage>
        <taxon>Bacteria</taxon>
        <taxon>Bacillati</taxon>
        <taxon>Actinomycetota</taxon>
        <taxon>Actinomycetes</taxon>
        <taxon>Propionibacteriales</taxon>
        <taxon>Propionibacteriaceae</taxon>
        <taxon>Microlunatus</taxon>
    </lineage>
</organism>
<dbReference type="AlphaFoldDB" id="A0A7Y9LCW9"/>
<dbReference type="RefSeq" id="WP_179757815.1">
    <property type="nucleotide sequence ID" value="NZ_JACCBU010000001.1"/>
</dbReference>
<keyword evidence="4 5" id="KW-0472">Membrane</keyword>
<feature type="transmembrane region" description="Helical" evidence="5">
    <location>
        <begin position="54"/>
        <end position="77"/>
    </location>
</feature>
<comment type="subcellular location">
    <subcellularLocation>
        <location evidence="5">Cell membrane</location>
        <topology evidence="5">Multi-pass membrane protein</topology>
    </subcellularLocation>
</comment>
<evidence type="ECO:0000256" key="4">
    <source>
        <dbReference type="ARBA" id="ARBA00023136"/>
    </source>
</evidence>
<keyword evidence="3 5" id="KW-1133">Transmembrane helix</keyword>
<feature type="transmembrane region" description="Helical" evidence="5">
    <location>
        <begin position="207"/>
        <end position="224"/>
    </location>
</feature>
<protein>
    <recommendedName>
        <fullName evidence="5">UPF0182 protein BKA15_006613</fullName>
    </recommendedName>
</protein>
<keyword evidence="8" id="KW-1185">Reference proteome</keyword>
<evidence type="ECO:0000313" key="8">
    <source>
        <dbReference type="Proteomes" id="UP000569914"/>
    </source>
</evidence>
<accession>A0A7Y9LCW9</accession>
<feature type="region of interest" description="Disordered" evidence="6">
    <location>
        <begin position="869"/>
        <end position="894"/>
    </location>
</feature>
<evidence type="ECO:0000256" key="2">
    <source>
        <dbReference type="ARBA" id="ARBA00022692"/>
    </source>
</evidence>
<gene>
    <name evidence="7" type="ORF">BKA15_006613</name>
</gene>
<keyword evidence="1 5" id="KW-1003">Cell membrane</keyword>